<sequence>MPRSYFGWAMSSPGARLGPVIFGVAQEEQLYFVQSPESPPATSPHQESSSSTDVSMHFDSEDISLNARADIQPSLPVDSTAFTSALDDLRMSILQRINDSNSDMFSKLNILEIGFRETLRQHEESLKQSIQNVRQDSRYLDDIQTLRLNEFRKNVLTQNASVFTGLADVRKEVQELNAKVDIMATKLEIVKKDVEATKEYISHQLLEFQTQEQANHIVLTDHLGQLVDYINRGGNAKKGEGESSRGPQPPPAVQIRDSSISGGNVVRTTELGNVVRTTELTQADIDAANRQILERMMREDREREKEKRSRSGSYKRRRY</sequence>
<evidence type="ECO:0000313" key="2">
    <source>
        <dbReference type="EMBL" id="KZV24441.1"/>
    </source>
</evidence>
<dbReference type="AlphaFoldDB" id="A0A2Z7ARA6"/>
<dbReference type="EMBL" id="KV012815">
    <property type="protein sequence ID" value="KZV24441.1"/>
    <property type="molecule type" value="Genomic_DNA"/>
</dbReference>
<feature type="compositionally biased region" description="Basic and acidic residues" evidence="1">
    <location>
        <begin position="296"/>
        <end position="309"/>
    </location>
</feature>
<protein>
    <submittedName>
        <fullName evidence="2">Golgin candidate 5</fullName>
    </submittedName>
</protein>
<feature type="region of interest" description="Disordered" evidence="1">
    <location>
        <begin position="35"/>
        <end position="56"/>
    </location>
</feature>
<evidence type="ECO:0000256" key="1">
    <source>
        <dbReference type="SAM" id="MobiDB-lite"/>
    </source>
</evidence>
<name>A0A2Z7ARA6_9LAMI</name>
<feature type="compositionally biased region" description="Polar residues" evidence="1">
    <location>
        <begin position="43"/>
        <end position="54"/>
    </location>
</feature>
<feature type="region of interest" description="Disordered" evidence="1">
    <location>
        <begin position="234"/>
        <end position="262"/>
    </location>
</feature>
<evidence type="ECO:0000313" key="3">
    <source>
        <dbReference type="Proteomes" id="UP000250235"/>
    </source>
</evidence>
<accession>A0A2Z7ARA6</accession>
<organism evidence="2 3">
    <name type="scientific">Dorcoceras hygrometricum</name>
    <dbReference type="NCBI Taxonomy" id="472368"/>
    <lineage>
        <taxon>Eukaryota</taxon>
        <taxon>Viridiplantae</taxon>
        <taxon>Streptophyta</taxon>
        <taxon>Embryophyta</taxon>
        <taxon>Tracheophyta</taxon>
        <taxon>Spermatophyta</taxon>
        <taxon>Magnoliopsida</taxon>
        <taxon>eudicotyledons</taxon>
        <taxon>Gunneridae</taxon>
        <taxon>Pentapetalae</taxon>
        <taxon>asterids</taxon>
        <taxon>lamiids</taxon>
        <taxon>Lamiales</taxon>
        <taxon>Gesneriaceae</taxon>
        <taxon>Didymocarpoideae</taxon>
        <taxon>Trichosporeae</taxon>
        <taxon>Loxocarpinae</taxon>
        <taxon>Dorcoceras</taxon>
    </lineage>
</organism>
<proteinExistence type="predicted"/>
<feature type="region of interest" description="Disordered" evidence="1">
    <location>
        <begin position="296"/>
        <end position="319"/>
    </location>
</feature>
<reference evidence="2 3" key="1">
    <citation type="journal article" date="2015" name="Proc. Natl. Acad. Sci. U.S.A.">
        <title>The resurrection genome of Boea hygrometrica: A blueprint for survival of dehydration.</title>
        <authorList>
            <person name="Xiao L."/>
            <person name="Yang G."/>
            <person name="Zhang L."/>
            <person name="Yang X."/>
            <person name="Zhao S."/>
            <person name="Ji Z."/>
            <person name="Zhou Q."/>
            <person name="Hu M."/>
            <person name="Wang Y."/>
            <person name="Chen M."/>
            <person name="Xu Y."/>
            <person name="Jin H."/>
            <person name="Xiao X."/>
            <person name="Hu G."/>
            <person name="Bao F."/>
            <person name="Hu Y."/>
            <person name="Wan P."/>
            <person name="Li L."/>
            <person name="Deng X."/>
            <person name="Kuang T."/>
            <person name="Xiang C."/>
            <person name="Zhu J.K."/>
            <person name="Oliver M.J."/>
            <person name="He Y."/>
        </authorList>
    </citation>
    <scope>NUCLEOTIDE SEQUENCE [LARGE SCALE GENOMIC DNA]</scope>
    <source>
        <strain evidence="3">cv. XS01</strain>
    </source>
</reference>
<feature type="compositionally biased region" description="Basic residues" evidence="1">
    <location>
        <begin position="310"/>
        <end position="319"/>
    </location>
</feature>
<gene>
    <name evidence="2" type="ORF">F511_20422</name>
</gene>
<keyword evidence="3" id="KW-1185">Reference proteome</keyword>
<dbReference type="Proteomes" id="UP000250235">
    <property type="component" value="Unassembled WGS sequence"/>
</dbReference>